<evidence type="ECO:0000256" key="4">
    <source>
        <dbReference type="ARBA" id="ARBA00022606"/>
    </source>
</evidence>
<reference evidence="14" key="1">
    <citation type="submission" date="2020-07" db="EMBL/GenBank/DDBJ databases">
        <title>A long reads based de novo assembly of the rainbow trout Arlee double haploid line genome.</title>
        <authorList>
            <person name="Gao G."/>
            <person name="Palti Y."/>
        </authorList>
    </citation>
    <scope>NUCLEOTIDE SEQUENCE [LARGE SCALE GENOMIC DNA]</scope>
</reference>
<dbReference type="AlphaFoldDB" id="A0A8C7RVS6"/>
<dbReference type="Pfam" id="PF05296">
    <property type="entry name" value="TAS2R"/>
    <property type="match status" value="1"/>
</dbReference>
<evidence type="ECO:0000313" key="15">
    <source>
        <dbReference type="Proteomes" id="UP000694395"/>
    </source>
</evidence>
<keyword evidence="5 12" id="KW-0812">Transmembrane</keyword>
<proteinExistence type="inferred from homology"/>
<keyword evidence="10 12" id="KW-0807">Transducer</keyword>
<comment type="subcellular location">
    <subcellularLocation>
        <location evidence="1 12">Membrane</location>
        <topology evidence="1 12">Multi-pass membrane protein</topology>
    </subcellularLocation>
</comment>
<keyword evidence="15" id="KW-1185">Reference proteome</keyword>
<feature type="transmembrane region" description="Helical" evidence="13">
    <location>
        <begin position="12"/>
        <end position="36"/>
    </location>
</feature>
<feature type="transmembrane region" description="Helical" evidence="13">
    <location>
        <begin position="128"/>
        <end position="149"/>
    </location>
</feature>
<feature type="transmembrane region" description="Helical" evidence="13">
    <location>
        <begin position="236"/>
        <end position="258"/>
    </location>
</feature>
<dbReference type="Ensembl" id="ENSOMYT00000061383.2">
    <property type="protein sequence ID" value="ENSOMYP00000056392.1"/>
    <property type="gene ID" value="ENSOMYG00000026010.2"/>
</dbReference>
<keyword evidence="9 12" id="KW-0675">Receptor</keyword>
<evidence type="ECO:0000256" key="8">
    <source>
        <dbReference type="ARBA" id="ARBA00023136"/>
    </source>
</evidence>
<keyword evidence="6 13" id="KW-1133">Transmembrane helix</keyword>
<feature type="transmembrane region" description="Helical" evidence="13">
    <location>
        <begin position="48"/>
        <end position="81"/>
    </location>
</feature>
<name>A0A8C7RVS6_ONCMY</name>
<organism evidence="14 15">
    <name type="scientific">Oncorhynchus mykiss</name>
    <name type="common">Rainbow trout</name>
    <name type="synonym">Salmo gairdneri</name>
    <dbReference type="NCBI Taxonomy" id="8022"/>
    <lineage>
        <taxon>Eukaryota</taxon>
        <taxon>Metazoa</taxon>
        <taxon>Chordata</taxon>
        <taxon>Craniata</taxon>
        <taxon>Vertebrata</taxon>
        <taxon>Euteleostomi</taxon>
        <taxon>Actinopterygii</taxon>
        <taxon>Neopterygii</taxon>
        <taxon>Teleostei</taxon>
        <taxon>Protacanthopterygii</taxon>
        <taxon>Salmoniformes</taxon>
        <taxon>Salmonidae</taxon>
        <taxon>Salmoninae</taxon>
        <taxon>Oncorhynchus</taxon>
    </lineage>
</organism>
<comment type="similarity">
    <text evidence="2 11">Belongs to the G-protein coupled receptor T2R family.</text>
</comment>
<dbReference type="GO" id="GO:0016020">
    <property type="term" value="C:membrane"/>
    <property type="evidence" value="ECO:0007669"/>
    <property type="project" value="UniProtKB-SubCell"/>
</dbReference>
<feature type="transmembrane region" description="Helical" evidence="13">
    <location>
        <begin position="264"/>
        <end position="282"/>
    </location>
</feature>
<evidence type="ECO:0000256" key="7">
    <source>
        <dbReference type="ARBA" id="ARBA00023040"/>
    </source>
</evidence>
<evidence type="ECO:0000256" key="1">
    <source>
        <dbReference type="ARBA" id="ARBA00004141"/>
    </source>
</evidence>
<evidence type="ECO:0000256" key="12">
    <source>
        <dbReference type="RuleBase" id="RU004424"/>
    </source>
</evidence>
<evidence type="ECO:0000313" key="14">
    <source>
        <dbReference type="Ensembl" id="ENSOMYP00000056392.1"/>
    </source>
</evidence>
<keyword evidence="7 12" id="KW-0297">G-protein coupled receptor</keyword>
<sequence>MLKMDDHVFAAISGPISFSAIVLNIVFSFCLLCPPSVQGVNLQQPLKVLLVSMVIFSFLHQTTIMFFVCQVAITPFVYGLYLTLKQLFYFTNVVNLSSVTWLSILYYVNIVPNNGHLFIWIKRHIKNVVYFGLVADRGIVLTAGVLDYVSTLRPEEQPLNSSSSFNVTAELSSDRDVFFYLGKICTVIYSFHLLISFGTMILSWSSTYIYLRRHMKRMEESSSPFSQPQFQSQMRVTVTGLVQAALFFPYCLLIITLVTGSLSIIGLLVNVFYLLFMLAPGKDAERTLHQPVKLLFFLEVGCSLVLRMSELVILFAARYYNILEYLVRLVMLACVSS</sequence>
<protein>
    <recommendedName>
        <fullName evidence="12">Taste receptor type 2</fullName>
    </recommendedName>
</protein>
<dbReference type="Proteomes" id="UP000694395">
    <property type="component" value="Chromosome 22"/>
</dbReference>
<evidence type="ECO:0000256" key="5">
    <source>
        <dbReference type="ARBA" id="ARBA00022692"/>
    </source>
</evidence>
<dbReference type="GeneTree" id="ENSGT00530000065251"/>
<feature type="transmembrane region" description="Helical" evidence="13">
    <location>
        <begin position="187"/>
        <end position="211"/>
    </location>
</feature>
<keyword evidence="3 12" id="KW-0919">Taste</keyword>
<evidence type="ECO:0000256" key="3">
    <source>
        <dbReference type="ARBA" id="ARBA00022480"/>
    </source>
</evidence>
<evidence type="ECO:0000256" key="9">
    <source>
        <dbReference type="ARBA" id="ARBA00023170"/>
    </source>
</evidence>
<keyword evidence="4 12" id="KW-0716">Sensory transduction</keyword>
<accession>A0A8C7RVS6</accession>
<keyword evidence="8 12" id="KW-0472">Membrane</keyword>
<evidence type="ECO:0000256" key="2">
    <source>
        <dbReference type="ARBA" id="ARBA00007376"/>
    </source>
</evidence>
<dbReference type="GO" id="GO:0033038">
    <property type="term" value="F:bitter taste receptor activity"/>
    <property type="evidence" value="ECO:0007669"/>
    <property type="project" value="InterPro"/>
</dbReference>
<feature type="transmembrane region" description="Helical" evidence="13">
    <location>
        <begin position="294"/>
        <end position="320"/>
    </location>
</feature>
<evidence type="ECO:0000256" key="13">
    <source>
        <dbReference type="SAM" id="Phobius"/>
    </source>
</evidence>
<reference evidence="14" key="3">
    <citation type="submission" date="2025-09" db="UniProtKB">
        <authorList>
            <consortium name="Ensembl"/>
        </authorList>
    </citation>
    <scope>IDENTIFICATION</scope>
</reference>
<evidence type="ECO:0000256" key="10">
    <source>
        <dbReference type="ARBA" id="ARBA00023224"/>
    </source>
</evidence>
<dbReference type="GO" id="GO:0004930">
    <property type="term" value="F:G protein-coupled receptor activity"/>
    <property type="evidence" value="ECO:0007669"/>
    <property type="project" value="UniProtKB-KW"/>
</dbReference>
<dbReference type="PANTHER" id="PTHR11394">
    <property type="entry name" value="TASTE RECEPTOR TYPE 2"/>
    <property type="match status" value="1"/>
</dbReference>
<evidence type="ECO:0000256" key="6">
    <source>
        <dbReference type="ARBA" id="ARBA00022989"/>
    </source>
</evidence>
<dbReference type="InterPro" id="IPR007960">
    <property type="entry name" value="TAS2R"/>
</dbReference>
<evidence type="ECO:0000256" key="11">
    <source>
        <dbReference type="RuleBase" id="RU004423"/>
    </source>
</evidence>
<reference evidence="14" key="2">
    <citation type="submission" date="2025-08" db="UniProtKB">
        <authorList>
            <consortium name="Ensembl"/>
        </authorList>
    </citation>
    <scope>IDENTIFICATION</scope>
</reference>